<gene>
    <name evidence="3" type="primary">prpF</name>
    <name evidence="3" type="ORF">CEW83_20510</name>
</gene>
<sequence>MTRQRRIPAAWMRGGTSKGLFMLARDLPADDATRDALLARLLGSPDPYGKQIDGLGGATSSTSKVVILAPSSRAGCDVDYLFGQVPVSGERIDWSGNCGNLTAAVGPFAISRGLLQAPADGMARVRIWQANIGKRILAQVPMLAGEVCEAGDFMLDGVAFPAAEIRLEFLDPAGSGAAGLFPTGRMRDCLQTADERIDATLINAGNPMVLIGAAALELDCSASQAALNAQPGLLARCERIRVAGALAMGLAANAAEAQARAHTPKLAVLDRAKAFRAADGCAFTADDIDLSCRVLSMGVFHHAIPGTAAIAIAAAAAIPGTVASEHVCEHGTAPLRLGQPSGCTRVGVDAHRTEAGWTLGKAVMSRSARMVMDGFVCLPG</sequence>
<evidence type="ECO:0000256" key="1">
    <source>
        <dbReference type="ARBA" id="ARBA00007673"/>
    </source>
</evidence>
<comment type="similarity">
    <text evidence="1">Belongs to the PrpF family.</text>
</comment>
<organism evidence="3 4">
    <name type="scientific">Parazoarcus communis</name>
    <dbReference type="NCBI Taxonomy" id="41977"/>
    <lineage>
        <taxon>Bacteria</taxon>
        <taxon>Pseudomonadati</taxon>
        <taxon>Pseudomonadota</taxon>
        <taxon>Betaproteobacteria</taxon>
        <taxon>Rhodocyclales</taxon>
        <taxon>Zoogloeaceae</taxon>
        <taxon>Parazoarcus</taxon>
    </lineage>
</organism>
<dbReference type="InterPro" id="IPR007400">
    <property type="entry name" value="PrpF-like"/>
</dbReference>
<dbReference type="GO" id="GO:0019629">
    <property type="term" value="P:propionate catabolic process, 2-methylcitrate cycle"/>
    <property type="evidence" value="ECO:0007669"/>
    <property type="project" value="InterPro"/>
</dbReference>
<name>A0A2U8GVM4_9RHOO</name>
<dbReference type="GO" id="GO:0016853">
    <property type="term" value="F:isomerase activity"/>
    <property type="evidence" value="ECO:0007669"/>
    <property type="project" value="UniProtKB-KW"/>
</dbReference>
<proteinExistence type="inferred from homology"/>
<dbReference type="PANTHER" id="PTHR43709">
    <property type="entry name" value="ACONITATE ISOMERASE-RELATED"/>
    <property type="match status" value="1"/>
</dbReference>
<dbReference type="AlphaFoldDB" id="A0A2U8GVM4"/>
<dbReference type="Proteomes" id="UP000244930">
    <property type="component" value="Chromosome"/>
</dbReference>
<keyword evidence="4" id="KW-1185">Reference proteome</keyword>
<accession>A0A2U8GVM4</accession>
<protein>
    <submittedName>
        <fullName evidence="3">2-methylaconitate cis-trans isomerase PrpF</fullName>
    </submittedName>
</protein>
<dbReference type="KEGG" id="acom:CEW83_20510"/>
<dbReference type="Gene3D" id="3.10.310.10">
    <property type="entry name" value="Diaminopimelate Epimerase, Chain A, domain 1"/>
    <property type="match status" value="2"/>
</dbReference>
<dbReference type="SUPFAM" id="SSF54506">
    <property type="entry name" value="Diaminopimelate epimerase-like"/>
    <property type="match status" value="2"/>
</dbReference>
<dbReference type="PANTHER" id="PTHR43709:SF2">
    <property type="entry name" value="DUF453 DOMAIN PROTEIN (AFU_ORTHOLOGUE AFUA_6G00360)"/>
    <property type="match status" value="1"/>
</dbReference>
<dbReference type="InterPro" id="IPR012709">
    <property type="entry name" value="PrpF"/>
</dbReference>
<dbReference type="NCBIfam" id="TIGR02334">
    <property type="entry name" value="prpF"/>
    <property type="match status" value="1"/>
</dbReference>
<keyword evidence="2 3" id="KW-0413">Isomerase</keyword>
<dbReference type="Pfam" id="PF04303">
    <property type="entry name" value="PrpF"/>
    <property type="match status" value="1"/>
</dbReference>
<reference evidence="3 4" key="1">
    <citation type="submission" date="2017-06" db="EMBL/GenBank/DDBJ databases">
        <title>Azoarcus.</title>
        <authorList>
            <person name="Woo J.-H."/>
            <person name="Kim H.-S."/>
        </authorList>
    </citation>
    <scope>NUCLEOTIDE SEQUENCE [LARGE SCALE GENOMIC DNA]</scope>
    <source>
        <strain evidence="3 4">TSPY31</strain>
    </source>
</reference>
<evidence type="ECO:0000313" key="3">
    <source>
        <dbReference type="EMBL" id="AWI77323.1"/>
    </source>
</evidence>
<dbReference type="EMBL" id="CP022187">
    <property type="protein sequence ID" value="AWI77323.1"/>
    <property type="molecule type" value="Genomic_DNA"/>
</dbReference>
<evidence type="ECO:0000256" key="2">
    <source>
        <dbReference type="ARBA" id="ARBA00023235"/>
    </source>
</evidence>
<evidence type="ECO:0000313" key="4">
    <source>
        <dbReference type="Proteomes" id="UP000244930"/>
    </source>
</evidence>
<dbReference type="RefSeq" id="WP_108951021.1">
    <property type="nucleotide sequence ID" value="NZ_CP022187.1"/>
</dbReference>